<evidence type="ECO:0000259" key="6">
    <source>
        <dbReference type="Pfam" id="PF08801"/>
    </source>
</evidence>
<dbReference type="InterPro" id="IPR042537">
    <property type="entry name" value="Nucleoporin_Nup155_C_2"/>
</dbReference>
<dbReference type="STRING" id="94128.A0A2A3ETX5"/>
<dbReference type="GO" id="GO:0006405">
    <property type="term" value="P:RNA export from nucleus"/>
    <property type="evidence" value="ECO:0007669"/>
    <property type="project" value="TreeGrafter"/>
</dbReference>
<keyword evidence="8" id="KW-1185">Reference proteome</keyword>
<feature type="domain" description="Nucleoporin Nup133/Nup155-like C-terminal" evidence="5">
    <location>
        <begin position="605"/>
        <end position="1270"/>
    </location>
</feature>
<dbReference type="SUPFAM" id="SSF50978">
    <property type="entry name" value="WD40 repeat-like"/>
    <property type="match status" value="1"/>
</dbReference>
<dbReference type="FunFam" id="1.25.40.440:FF:000001">
    <property type="entry name" value="Nuclear pore complex subunit"/>
    <property type="match status" value="1"/>
</dbReference>
<dbReference type="PANTHER" id="PTHR10350">
    <property type="entry name" value="NUCLEAR PORE COMPLEX PROTEIN NUP155"/>
    <property type="match status" value="1"/>
</dbReference>
<dbReference type="OrthoDB" id="338970at2759"/>
<evidence type="ECO:0000259" key="5">
    <source>
        <dbReference type="Pfam" id="PF03177"/>
    </source>
</evidence>
<dbReference type="Proteomes" id="UP000242457">
    <property type="component" value="Unassembled WGS sequence"/>
</dbReference>
<name>A0A2A3ETX5_APICC</name>
<dbReference type="GO" id="GO:0036228">
    <property type="term" value="P:protein localization to nuclear inner membrane"/>
    <property type="evidence" value="ECO:0007669"/>
    <property type="project" value="TreeGrafter"/>
</dbReference>
<dbReference type="InterPro" id="IPR036322">
    <property type="entry name" value="WD40_repeat_dom_sf"/>
</dbReference>
<evidence type="ECO:0000313" key="7">
    <source>
        <dbReference type="EMBL" id="PBC34501.1"/>
    </source>
</evidence>
<gene>
    <name evidence="7" type="ORF">APICC_02630</name>
</gene>
<dbReference type="GO" id="GO:0044611">
    <property type="term" value="C:nuclear pore inner ring"/>
    <property type="evidence" value="ECO:0007669"/>
    <property type="project" value="TreeGrafter"/>
</dbReference>
<dbReference type="InterPro" id="IPR007187">
    <property type="entry name" value="Nucleoporin_Nup133/Nup155_C"/>
</dbReference>
<evidence type="ECO:0000256" key="4">
    <source>
        <dbReference type="ARBA" id="ARBA00023242"/>
    </source>
</evidence>
<accession>A0A2A3ETX5</accession>
<dbReference type="Pfam" id="PF03177">
    <property type="entry name" value="Nucleoporin_C"/>
    <property type="match status" value="1"/>
</dbReference>
<dbReference type="InterPro" id="IPR014908">
    <property type="entry name" value="Nucleoporin_Nup133/Nup155_N"/>
</dbReference>
<keyword evidence="4" id="KW-0539">Nucleus</keyword>
<evidence type="ECO:0000256" key="2">
    <source>
        <dbReference type="ARBA" id="ARBA00007373"/>
    </source>
</evidence>
<comment type="similarity">
    <text evidence="2">Belongs to the non-repetitive/WGA-negative nucleoporin family.</text>
</comment>
<sequence>MTLTEMEPLKIHLDALEMAGKVVDIHITADSNFPSLINLMRYNVQGGPTVSGLDDHDYPNINGMSMCFSNINQMKVHSKISLPSEIMEHFHRVQCHSMMGLFTEISKAWLTIDSDIYVWSYENESDVAYFDGLNETIISVGLVKPKPSVFQSYVKYLLILTTTVEITILGVTLIENEGSFPEMQLVPEPIFTVATDGIGITTIANTNTGRIFLGGRNGSLYEIYYQAESSWFGKRCKKINHSEGPLSFLVPSFVTIALSEEEAIIQISIDDSRNILYTLGDKGTITVWDIDNDGASKVASLSQASLVQNAVHVVKTLDSNNFRPLVSISAITESESVHLNLVVIAATGTRFYCSCTSVSNPTCRPQGLQLIHVRLPPGYAANATVMRPRKVQMAHYRKGTLILVCGGDTETVLCLSNDAYPFTNYLAETQSPLSLDSPFWTMAEILVEPAIRIEKQSITQEEPPLVVRQHMEAPRKFIFLTSQGAIIYVQVRPMDILKQLLLEQRGPDTEAVRAYFQSQSLEQACATCLILATLESSQNAELAEWATRAFFLYGSQRTTSIGPPMDIHDICTSTPRVPNYDLRLQAFRSHAPVGLNTDISLQQFSAKHNGLYLYVGRILRPIWNMRCIKQEIINNKTQISSTISTRQVSWILSLLQALRSFLNKNTHITKQHGTNRTTDGFETTIRSHCQEPIVEERNSLAALKIFITHACEVLELWKILCENHLNNIVNCLSKDQINQFSTATFRDLILIGHEISSLLIIHLIDSYLADNASVDAVSQRLREVCPNLYRNEDAVCSKANEIILKAKSCTNPKEKECYLRSALKLCKEVAPRLNLSAVCQQFIACQFYVGVLELCISCAERVDPNNTALHYYKNNEPKEDQEGYMKRLEIYKEFITLLDHLYNQSISNPLTPTISSKAGSPPQNSSTVPVTPAKEILQNIITDALHSTCEILHASVYAWMMERRLHGELIALAAPSLETYLTRVNAPDLLWQFYEKNKNHAAAAKILDALATKESNIPLSQRVEYLARAVVCMRSDQAGYAPYLDIFLRELEDKVEVARIQQQILDTICNQHLSDRLNEEIFRALNSSLLDITKLYEKYADPLQLSECKLAIIHCSGHQDAMLIQEIWTNIINNELKDASTAEDKMTILMSKIISLGQEYSGSPHCFPVDFLIKQLEIKACKLNVSNTGIISGFLQLGVSMEDLLDIYKMIGKDTRTWLNEGNEFHLIESTANLINYFISHSNITNTFIKRKIITKCQDVISKCLLTLQTKPHGQELITRLRSIQNVLNRM</sequence>
<feature type="domain" description="Nucleoporin Nup133/Nup155-like N-terminal" evidence="6">
    <location>
        <begin position="78"/>
        <end position="487"/>
    </location>
</feature>
<dbReference type="Gene3D" id="1.25.40.440">
    <property type="entry name" value="Nucleoporin, helical domain, central subdomain"/>
    <property type="match status" value="1"/>
</dbReference>
<dbReference type="GO" id="GO:0000972">
    <property type="term" value="P:transcription-dependent tethering of RNA polymerase II gene DNA at nuclear periphery"/>
    <property type="evidence" value="ECO:0007669"/>
    <property type="project" value="TreeGrafter"/>
</dbReference>
<dbReference type="Gene3D" id="1.20.58.1780">
    <property type="match status" value="1"/>
</dbReference>
<dbReference type="InterPro" id="IPR042533">
    <property type="entry name" value="Nucleoporin_Nup155_C_1"/>
</dbReference>
<dbReference type="Gene3D" id="1.20.120.1880">
    <property type="entry name" value="Nucleoporin, helical C-terminal domain"/>
    <property type="match status" value="1"/>
</dbReference>
<comment type="subcellular location">
    <subcellularLocation>
        <location evidence="1">Nucleus</location>
    </subcellularLocation>
</comment>
<dbReference type="Gene3D" id="1.25.40.450">
    <property type="entry name" value="Nucleoporin, helical domain, N-terminal subdomain"/>
    <property type="match status" value="1"/>
</dbReference>
<dbReference type="GO" id="GO:0006606">
    <property type="term" value="P:protein import into nucleus"/>
    <property type="evidence" value="ECO:0007669"/>
    <property type="project" value="TreeGrafter"/>
</dbReference>
<dbReference type="GO" id="GO:0017056">
    <property type="term" value="F:structural constituent of nuclear pore"/>
    <property type="evidence" value="ECO:0007669"/>
    <property type="project" value="InterPro"/>
</dbReference>
<reference evidence="7 8" key="1">
    <citation type="submission" date="2014-07" db="EMBL/GenBank/DDBJ databases">
        <title>Genomic and transcriptomic analysis on Apis cerana provide comprehensive insights into honey bee biology.</title>
        <authorList>
            <person name="Diao Q."/>
            <person name="Sun L."/>
            <person name="Zheng H."/>
            <person name="Zheng H."/>
            <person name="Xu S."/>
            <person name="Wang S."/>
            <person name="Zeng Z."/>
            <person name="Hu F."/>
            <person name="Su S."/>
            <person name="Wu J."/>
        </authorList>
    </citation>
    <scope>NUCLEOTIDE SEQUENCE [LARGE SCALE GENOMIC DNA]</scope>
    <source>
        <tissue evidence="7">Pupae without intestine</tissue>
    </source>
</reference>
<evidence type="ECO:0000313" key="8">
    <source>
        <dbReference type="Proteomes" id="UP000242457"/>
    </source>
</evidence>
<dbReference type="EMBL" id="KZ288191">
    <property type="protein sequence ID" value="PBC34501.1"/>
    <property type="molecule type" value="Genomic_DNA"/>
</dbReference>
<dbReference type="InterPro" id="IPR004870">
    <property type="entry name" value="Nucleoporin_Nup155"/>
</dbReference>
<dbReference type="InterPro" id="IPR042538">
    <property type="entry name" value="Nucleoporin_Nup155_C_3"/>
</dbReference>
<protein>
    <submittedName>
        <fullName evidence="7">Nuclear pore complex protein</fullName>
    </submittedName>
</protein>
<proteinExistence type="inferred from homology"/>
<organism evidence="7 8">
    <name type="scientific">Apis cerana cerana</name>
    <name type="common">Oriental honeybee</name>
    <dbReference type="NCBI Taxonomy" id="94128"/>
    <lineage>
        <taxon>Eukaryota</taxon>
        <taxon>Metazoa</taxon>
        <taxon>Ecdysozoa</taxon>
        <taxon>Arthropoda</taxon>
        <taxon>Hexapoda</taxon>
        <taxon>Insecta</taxon>
        <taxon>Pterygota</taxon>
        <taxon>Neoptera</taxon>
        <taxon>Endopterygota</taxon>
        <taxon>Hymenoptera</taxon>
        <taxon>Apocrita</taxon>
        <taxon>Aculeata</taxon>
        <taxon>Apoidea</taxon>
        <taxon>Anthophila</taxon>
        <taxon>Apidae</taxon>
        <taxon>Apis</taxon>
    </lineage>
</organism>
<evidence type="ECO:0000256" key="3">
    <source>
        <dbReference type="ARBA" id="ARBA00022448"/>
    </source>
</evidence>
<dbReference type="Pfam" id="PF08801">
    <property type="entry name" value="Nucleoporin_N"/>
    <property type="match status" value="1"/>
</dbReference>
<dbReference type="PANTHER" id="PTHR10350:SF6">
    <property type="entry name" value="NUCLEAR PORE COMPLEX PROTEIN NUP155"/>
    <property type="match status" value="1"/>
</dbReference>
<keyword evidence="3" id="KW-0813">Transport</keyword>
<evidence type="ECO:0000256" key="1">
    <source>
        <dbReference type="ARBA" id="ARBA00004123"/>
    </source>
</evidence>